<feature type="compositionally biased region" description="Polar residues" evidence="1">
    <location>
        <begin position="1153"/>
        <end position="1168"/>
    </location>
</feature>
<reference evidence="2" key="1">
    <citation type="journal article" date="2021" name="Nat. Commun.">
        <title>Genetic determinants of endophytism in the Arabidopsis root mycobiome.</title>
        <authorList>
            <person name="Mesny F."/>
            <person name="Miyauchi S."/>
            <person name="Thiergart T."/>
            <person name="Pickel B."/>
            <person name="Atanasova L."/>
            <person name="Karlsson M."/>
            <person name="Huettel B."/>
            <person name="Barry K.W."/>
            <person name="Haridas S."/>
            <person name="Chen C."/>
            <person name="Bauer D."/>
            <person name="Andreopoulos W."/>
            <person name="Pangilinan J."/>
            <person name="LaButti K."/>
            <person name="Riley R."/>
            <person name="Lipzen A."/>
            <person name="Clum A."/>
            <person name="Drula E."/>
            <person name="Henrissat B."/>
            <person name="Kohler A."/>
            <person name="Grigoriev I.V."/>
            <person name="Martin F.M."/>
            <person name="Hacquard S."/>
        </authorList>
    </citation>
    <scope>NUCLEOTIDE SEQUENCE</scope>
    <source>
        <strain evidence="2">MPI-CAGE-AT-0016</strain>
    </source>
</reference>
<feature type="compositionally biased region" description="Acidic residues" evidence="1">
    <location>
        <begin position="1381"/>
        <end position="1390"/>
    </location>
</feature>
<feature type="compositionally biased region" description="Polar residues" evidence="1">
    <location>
        <begin position="72"/>
        <end position="81"/>
    </location>
</feature>
<feature type="compositionally biased region" description="Polar residues" evidence="1">
    <location>
        <begin position="1248"/>
        <end position="1262"/>
    </location>
</feature>
<evidence type="ECO:0000313" key="3">
    <source>
        <dbReference type="Proteomes" id="UP000813385"/>
    </source>
</evidence>
<organism evidence="2 3">
    <name type="scientific">Plectosphaerella cucumerina</name>
    <dbReference type="NCBI Taxonomy" id="40658"/>
    <lineage>
        <taxon>Eukaryota</taxon>
        <taxon>Fungi</taxon>
        <taxon>Dikarya</taxon>
        <taxon>Ascomycota</taxon>
        <taxon>Pezizomycotina</taxon>
        <taxon>Sordariomycetes</taxon>
        <taxon>Hypocreomycetidae</taxon>
        <taxon>Glomerellales</taxon>
        <taxon>Plectosphaerellaceae</taxon>
        <taxon>Plectosphaerella</taxon>
    </lineage>
</organism>
<feature type="compositionally biased region" description="Low complexity" evidence="1">
    <location>
        <begin position="746"/>
        <end position="759"/>
    </location>
</feature>
<evidence type="ECO:0000313" key="2">
    <source>
        <dbReference type="EMBL" id="KAH7358357.1"/>
    </source>
</evidence>
<feature type="region of interest" description="Disordered" evidence="1">
    <location>
        <begin position="1"/>
        <end position="923"/>
    </location>
</feature>
<feature type="compositionally biased region" description="Low complexity" evidence="1">
    <location>
        <begin position="106"/>
        <end position="121"/>
    </location>
</feature>
<feature type="compositionally biased region" description="Pro residues" evidence="1">
    <location>
        <begin position="1083"/>
        <end position="1093"/>
    </location>
</feature>
<name>A0A8K0X325_9PEZI</name>
<feature type="region of interest" description="Disordered" evidence="1">
    <location>
        <begin position="1555"/>
        <end position="1593"/>
    </location>
</feature>
<keyword evidence="3" id="KW-1185">Reference proteome</keyword>
<feature type="compositionally biased region" description="Basic and acidic residues" evidence="1">
    <location>
        <begin position="664"/>
        <end position="677"/>
    </location>
</feature>
<feature type="compositionally biased region" description="Polar residues" evidence="1">
    <location>
        <begin position="805"/>
        <end position="826"/>
    </location>
</feature>
<feature type="compositionally biased region" description="Acidic residues" evidence="1">
    <location>
        <begin position="455"/>
        <end position="467"/>
    </location>
</feature>
<sequence length="1593" mass="171140">MFGSMRKKRRQPPQPLTAATADPNAATAAAAVFGRRESDNSLSSAAAAAALRARPTTPINVGEVQTKRTMRRSASQSSNGSAYRGDHRRNMQRSPSQSSMTERTFRSPSPSPHRAAASAASNHDEEPPPVPSIPESMRNDDGRATNSKPSVNLYTQPFRVASQKKKKDGAGSWFGAATEGDTANIRTSDAALRTATTTTTKPTDPRAGAVSPTLSINFSYPRGAQAMSPPASPVFERTPSVTQSQRYVAHRRQNPSADQPLVYDPNSRRMVPRAAPVEDDVREVYEAPARKKKAQQPQLQAQAQAQVQPQPQHHTGVSRSGTHLAKGSVARIKGTAVESPESTSKPTSPKPSSPVPRKQPQNDQHSRQVESPEPKTLHHPPPVTAPQVASQSPEPTDSPEPEQPAVTKDVRRTDGATVLPHPGTLSVGRASAIREESDEDDSDNAAPVPSRFAADSDEDEEEEEEEIAPVRSAPSPRPSPPVQPPTLSTSSTMVEGPVERHTPSPASILKHRGSVRGAREASNSPVRTPRFAVTPDQLVVRHEPPARSVSPRKSALKHSTSPSRGASPSGDESETSAFASVNGSEDPVVQRKKSARVSFDDQSIKIIGEGAVDQHSDSPIVPSPQQVRRPWYSNIGKSKKKDTAGLEEDEVMKPRPALPMFGSVRDKKPRDTEERPLVRPVDAARSPLSGTPTKFPASPEDELEDPVGQSSDHNVGAILSQDLSNRNEANTSRYREPLPPVVTSLEGSGYYSPSSNSSDNESDAEVDHGAVSRTQAATVKEPEPTLRADQVKEEILADVAAANGSARNDQPVSQTIDTIPTISVIQPSPRCPDPDTMEDRSPQASYFDVPGGFPVDELEDAASSPAVKSSEPKALPSQSSQPVSQQHIVEDRGEMSSSPIAKAPRVSTINEESEASSGDSIYSDAYEDLSDVDGDGFMSLDAVLTTPIKEKVSQKLAREAMIGAASEGKKGKSTSATAATHKTVGGDRPAETADDWEKAKSYWKGLTIEKRRQLEQEAIDDAGIEADKEIAAAPKRTKKKKAARVDPVPEPKAPSQHHQVDPGRVYQIKPGTRAVNNVEDPFVPGPSHKPQPSEPSGKLRKSMRGAHQPDNAAAAAEIRMPKTLRSGGESGRHRAQADEPAAASGVGMRKSLRQNGAPQQPIEQQTRVTKAPRPVSLPQPPKEQTTPRHQKRATLDSSAAAQAIVQPTLRRRGSDSSESSFKRVRAPRQGFGFRSSMRAASPERPSTAGRNSRFSLRSLSPTPASPPVAMGNRMSMRSTLRSDSSDGSTRRMRIPGFGKNKTEKAKERRYDDSSDEDVHVGRSTGSRFVDSSDEDEPVAPLPASGGMASKSMRNGGASSSAAAAAMRSSNSRQQLRSDSPDLPDSDDDEAPAVQPQRTASGRLSKPLLDGQGLQRKRSGRGELLAATPVAPVAEAPVRPGHSRRGSFFSVLRRKKDKDAGKISRPDVRESAVRQGTKLERSGDELNALRSNNASPKLQKRSASNNWPLADKPDEDKRPATATHSTVPPPLSGIPKAGFMKRRSLSYQGVDAKQAALLPRHNDDESVADAQSQVDGSVKKKKFGKLRKMFGLHD</sequence>
<dbReference type="OrthoDB" id="5423926at2759"/>
<feature type="compositionally biased region" description="Low complexity" evidence="1">
    <location>
        <begin position="1351"/>
        <end position="1371"/>
    </location>
</feature>
<feature type="compositionally biased region" description="Pro residues" evidence="1">
    <location>
        <begin position="475"/>
        <end position="484"/>
    </location>
</feature>
<feature type="compositionally biased region" description="Polar residues" evidence="1">
    <location>
        <begin position="1275"/>
        <end position="1287"/>
    </location>
</feature>
<protein>
    <submittedName>
        <fullName evidence="2">Uncharacterized protein</fullName>
    </submittedName>
</protein>
<feature type="compositionally biased region" description="Polar residues" evidence="1">
    <location>
        <begin position="1488"/>
        <end position="1506"/>
    </location>
</feature>
<feature type="compositionally biased region" description="Basic and acidic residues" evidence="1">
    <location>
        <begin position="780"/>
        <end position="795"/>
    </location>
</feature>
<feature type="compositionally biased region" description="Low complexity" evidence="1">
    <location>
        <begin position="337"/>
        <end position="347"/>
    </location>
</feature>
<dbReference type="Proteomes" id="UP000813385">
    <property type="component" value="Unassembled WGS sequence"/>
</dbReference>
<comment type="caution">
    <text evidence="2">The sequence shown here is derived from an EMBL/GenBank/DDBJ whole genome shotgun (WGS) entry which is preliminary data.</text>
</comment>
<feature type="compositionally biased region" description="Basic and acidic residues" evidence="1">
    <location>
        <begin position="1300"/>
        <end position="1320"/>
    </location>
</feature>
<evidence type="ECO:0000256" key="1">
    <source>
        <dbReference type="SAM" id="MobiDB-lite"/>
    </source>
</evidence>
<feature type="compositionally biased region" description="Polar residues" evidence="1">
    <location>
        <begin position="557"/>
        <end position="566"/>
    </location>
</feature>
<feature type="region of interest" description="Disordered" evidence="1">
    <location>
        <begin position="1027"/>
        <end position="1539"/>
    </location>
</feature>
<accession>A0A8K0X325</accession>
<feature type="compositionally biased region" description="Low complexity" evidence="1">
    <location>
        <begin position="1425"/>
        <end position="1437"/>
    </location>
</feature>
<feature type="compositionally biased region" description="Basic residues" evidence="1">
    <location>
        <begin position="1"/>
        <end position="11"/>
    </location>
</feature>
<feature type="compositionally biased region" description="Polar residues" evidence="1">
    <location>
        <begin position="721"/>
        <end position="732"/>
    </location>
</feature>
<feature type="compositionally biased region" description="Basic and acidic residues" evidence="1">
    <location>
        <begin position="364"/>
        <end position="376"/>
    </location>
</feature>
<dbReference type="EMBL" id="JAGPXD010000004">
    <property type="protein sequence ID" value="KAH7358357.1"/>
    <property type="molecule type" value="Genomic_DNA"/>
</dbReference>
<feature type="compositionally biased region" description="Low complexity" evidence="1">
    <location>
        <begin position="876"/>
        <end position="886"/>
    </location>
</feature>
<feature type="compositionally biased region" description="Low complexity" evidence="1">
    <location>
        <begin position="41"/>
        <end position="54"/>
    </location>
</feature>
<feature type="compositionally biased region" description="Polar residues" evidence="1">
    <location>
        <begin position="144"/>
        <end position="155"/>
    </location>
</feature>
<feature type="compositionally biased region" description="Low complexity" evidence="1">
    <location>
        <begin position="295"/>
        <end position="312"/>
    </location>
</feature>
<feature type="compositionally biased region" description="Polar residues" evidence="1">
    <location>
        <begin position="907"/>
        <end position="920"/>
    </location>
</feature>
<feature type="compositionally biased region" description="Polar residues" evidence="1">
    <location>
        <begin position="92"/>
        <end position="102"/>
    </location>
</feature>
<feature type="compositionally biased region" description="Low complexity" evidence="1">
    <location>
        <begin position="187"/>
        <end position="207"/>
    </location>
</feature>
<feature type="region of interest" description="Disordered" evidence="1">
    <location>
        <begin position="964"/>
        <end position="996"/>
    </location>
</feature>
<feature type="compositionally biased region" description="Basic and acidic residues" evidence="1">
    <location>
        <begin position="984"/>
        <end position="996"/>
    </location>
</feature>
<feature type="compositionally biased region" description="Basic residues" evidence="1">
    <location>
        <begin position="1578"/>
        <end position="1593"/>
    </location>
</feature>
<feature type="compositionally biased region" description="Low complexity" evidence="1">
    <location>
        <begin position="17"/>
        <end position="31"/>
    </location>
</feature>
<proteinExistence type="predicted"/>
<gene>
    <name evidence="2" type="ORF">B0T11DRAFT_330167</name>
</gene>
<feature type="compositionally biased region" description="Basic and acidic residues" evidence="1">
    <location>
        <begin position="1456"/>
        <end position="1483"/>
    </location>
</feature>